<evidence type="ECO:0000313" key="2">
    <source>
        <dbReference type="Proteomes" id="UP000501802"/>
    </source>
</evidence>
<dbReference type="Gene3D" id="3.30.300.20">
    <property type="match status" value="1"/>
</dbReference>
<protein>
    <submittedName>
        <fullName evidence="1">OsmC family peroxiredoxin</fullName>
    </submittedName>
</protein>
<dbReference type="PANTHER" id="PTHR42830:SF2">
    <property type="entry name" value="OSMC_OHR FAMILY PROTEIN"/>
    <property type="match status" value="1"/>
</dbReference>
<proteinExistence type="predicted"/>
<dbReference type="PANTHER" id="PTHR42830">
    <property type="entry name" value="OSMOTICALLY INDUCIBLE FAMILY PROTEIN"/>
    <property type="match status" value="1"/>
</dbReference>
<reference evidence="1 2" key="1">
    <citation type="submission" date="2020-03" db="EMBL/GenBank/DDBJ databases">
        <authorList>
            <person name="Kim M.K."/>
        </authorList>
    </citation>
    <scope>NUCLEOTIDE SEQUENCE [LARGE SCALE GENOMIC DNA]</scope>
    <source>
        <strain evidence="1 2">BT328</strain>
    </source>
</reference>
<dbReference type="RefSeq" id="WP_167215557.1">
    <property type="nucleotide sequence ID" value="NZ_CP050063.1"/>
</dbReference>
<dbReference type="AlphaFoldDB" id="A0A6G9AUR8"/>
<dbReference type="InterPro" id="IPR052707">
    <property type="entry name" value="OsmC_Ohr_Peroxiredoxin"/>
</dbReference>
<sequence>MAKQHTYALTTQWTGNKGEGTANYRAYDRDHIVSAENKPDIPASSDPSFRGNKSRYNPEELLVASLSSCHMLWYLHLCAEAGVVVVDYTDQATGTMIETPDGGGHFSEVTLSPAVLVTHESMIAKANELHHQANKLCFIANSCNFPVYHKPICRVAEK</sequence>
<dbReference type="InterPro" id="IPR015946">
    <property type="entry name" value="KH_dom-like_a/b"/>
</dbReference>
<dbReference type="KEGG" id="spib:G8759_27265"/>
<dbReference type="InterPro" id="IPR036102">
    <property type="entry name" value="OsmC/Ohrsf"/>
</dbReference>
<dbReference type="EMBL" id="CP050063">
    <property type="protein sequence ID" value="QIP16069.1"/>
    <property type="molecule type" value="Genomic_DNA"/>
</dbReference>
<dbReference type="Pfam" id="PF02566">
    <property type="entry name" value="OsmC"/>
    <property type="match status" value="1"/>
</dbReference>
<organism evidence="1 2">
    <name type="scientific">Spirosoma aureum</name>
    <dbReference type="NCBI Taxonomy" id="2692134"/>
    <lineage>
        <taxon>Bacteria</taxon>
        <taxon>Pseudomonadati</taxon>
        <taxon>Bacteroidota</taxon>
        <taxon>Cytophagia</taxon>
        <taxon>Cytophagales</taxon>
        <taxon>Cytophagaceae</taxon>
        <taxon>Spirosoma</taxon>
    </lineage>
</organism>
<evidence type="ECO:0000313" key="1">
    <source>
        <dbReference type="EMBL" id="QIP16069.1"/>
    </source>
</evidence>
<accession>A0A6G9AUR8</accession>
<dbReference type="SUPFAM" id="SSF82784">
    <property type="entry name" value="OsmC-like"/>
    <property type="match status" value="1"/>
</dbReference>
<dbReference type="Proteomes" id="UP000501802">
    <property type="component" value="Chromosome"/>
</dbReference>
<name>A0A6G9AUR8_9BACT</name>
<keyword evidence="2" id="KW-1185">Reference proteome</keyword>
<dbReference type="InterPro" id="IPR003718">
    <property type="entry name" value="OsmC/Ohr_fam"/>
</dbReference>
<gene>
    <name evidence="1" type="ORF">G8759_27265</name>
</gene>